<gene>
    <name evidence="2" type="ORF">VIN30_01100</name>
</gene>
<comment type="caution">
    <text evidence="2">The sequence shown here is derived from an EMBL/GenBank/DDBJ whole genome shotgun (WGS) entry which is preliminary data.</text>
</comment>
<sequence>MLVPDSTYALTNPDPCEEVPVENQTPTPDHRLMGNPSHQHPQINIVDGEIYARNLVTPNKYHCYSAKISGTKRGGGHLEVFVTSLKEVNIFSTTDPNPIDPALVNGEKWRGTAYIYEEERDGRKVWRYETLIFDLEHGPVESAPYQPDRGYEVNPLLAAQ</sequence>
<dbReference type="EMBL" id="JAYMFF010000002">
    <property type="protein sequence ID" value="MEC4175047.1"/>
    <property type="molecule type" value="Genomic_DNA"/>
</dbReference>
<organism evidence="2 3">
    <name type="scientific">Adlercreutzia wanghongyangiae</name>
    <dbReference type="NCBI Taxonomy" id="3111451"/>
    <lineage>
        <taxon>Bacteria</taxon>
        <taxon>Bacillati</taxon>
        <taxon>Actinomycetota</taxon>
        <taxon>Coriobacteriia</taxon>
        <taxon>Eggerthellales</taxon>
        <taxon>Eggerthellaceae</taxon>
        <taxon>Adlercreutzia</taxon>
    </lineage>
</organism>
<evidence type="ECO:0000256" key="1">
    <source>
        <dbReference type="SAM" id="MobiDB-lite"/>
    </source>
</evidence>
<feature type="region of interest" description="Disordered" evidence="1">
    <location>
        <begin position="1"/>
        <end position="34"/>
    </location>
</feature>
<proteinExistence type="predicted"/>
<protein>
    <submittedName>
        <fullName evidence="2">Uncharacterized protein</fullName>
    </submittedName>
</protein>
<dbReference type="Proteomes" id="UP001349994">
    <property type="component" value="Unassembled WGS sequence"/>
</dbReference>
<accession>A0ABU6IF29</accession>
<evidence type="ECO:0000313" key="3">
    <source>
        <dbReference type="Proteomes" id="UP001349994"/>
    </source>
</evidence>
<reference evidence="2 3" key="1">
    <citation type="submission" date="2024-01" db="EMBL/GenBank/DDBJ databases">
        <title>novel species in genus Adlercreutzia.</title>
        <authorList>
            <person name="Liu X."/>
        </authorList>
    </citation>
    <scope>NUCLEOTIDE SEQUENCE [LARGE SCALE GENOMIC DNA]</scope>
    <source>
        <strain evidence="2 3">R7</strain>
    </source>
</reference>
<name>A0ABU6IF29_9ACTN</name>
<evidence type="ECO:0000313" key="2">
    <source>
        <dbReference type="EMBL" id="MEC4175047.1"/>
    </source>
</evidence>
<dbReference type="RefSeq" id="WP_338208590.1">
    <property type="nucleotide sequence ID" value="NZ_JAYMFF010000002.1"/>
</dbReference>
<keyword evidence="3" id="KW-1185">Reference proteome</keyword>